<dbReference type="InterPro" id="IPR028098">
    <property type="entry name" value="Glyco_trans_4-like_N"/>
</dbReference>
<evidence type="ECO:0000313" key="3">
    <source>
        <dbReference type="EMBL" id="NBD26337.1"/>
    </source>
</evidence>
<dbReference type="EMBL" id="JAAAMV010000020">
    <property type="protein sequence ID" value="NBD26337.1"/>
    <property type="molecule type" value="Genomic_DNA"/>
</dbReference>
<feature type="domain" description="Glycosyl transferase family 1" evidence="1">
    <location>
        <begin position="211"/>
        <end position="351"/>
    </location>
</feature>
<dbReference type="PANTHER" id="PTHR45947:SF13">
    <property type="entry name" value="TRANSFERASE"/>
    <property type="match status" value="1"/>
</dbReference>
<dbReference type="SUPFAM" id="SSF53756">
    <property type="entry name" value="UDP-Glycosyltransferase/glycogen phosphorylase"/>
    <property type="match status" value="1"/>
</dbReference>
<dbReference type="Pfam" id="PF13579">
    <property type="entry name" value="Glyco_trans_4_4"/>
    <property type="match status" value="1"/>
</dbReference>
<accession>A0ABW9XVK5</accession>
<keyword evidence="4" id="KW-1185">Reference proteome</keyword>
<name>A0ABW9XVK5_9BACL</name>
<feature type="domain" description="Glycosyltransferase subfamily 4-like N-terminal" evidence="2">
    <location>
        <begin position="16"/>
        <end position="199"/>
    </location>
</feature>
<sequence length="406" mass="44168">MKIVIVNSLYTPHIIGGAEISTQILAETLTAAAEVHVLTVGAQKRAAGIDSEIINGVTVHRLPYNNLYWIGEGKDAGTLKKTGRRLIDLYNPVQIGAVRKLLDRIDPDLIHTQNLSGFGAAIWTAAKARVPIVHTLRDYSLLSPVSSPIANPMLSRMYQWSSLGVSKRVSAVVGISSHILKRHTSAGLFPNAARLVIPNVVDGEIAGAPKEFDRKPLRIGYFGRIEPEKGVRELVDAVRSLPREMVEQVVVCGEGGMRQKLVELCAGDDRFLFTGKVTPKEARANMAKVDVTFVPSIWEEPFGRVIIESYQVGTPVYASAVGGIPDAVWNPDDFLFKPGSAEAIAEKIAAFHGMSGDEKRIVQEHCLKHCGWFTKGSLLENHLDLYGRITESGSQAYALAAANGRS</sequence>
<dbReference type="Pfam" id="PF00534">
    <property type="entry name" value="Glycos_transf_1"/>
    <property type="match status" value="1"/>
</dbReference>
<evidence type="ECO:0000259" key="2">
    <source>
        <dbReference type="Pfam" id="PF13579"/>
    </source>
</evidence>
<dbReference type="RefSeq" id="WP_161745141.1">
    <property type="nucleotide sequence ID" value="NZ_JAAAMV010000020.1"/>
</dbReference>
<gene>
    <name evidence="3" type="ORF">GT019_20905</name>
</gene>
<dbReference type="InterPro" id="IPR050194">
    <property type="entry name" value="Glycosyltransferase_grp1"/>
</dbReference>
<dbReference type="Proteomes" id="UP000665561">
    <property type="component" value="Unassembled WGS sequence"/>
</dbReference>
<dbReference type="CDD" id="cd03823">
    <property type="entry name" value="GT4_ExpE7-like"/>
    <property type="match status" value="1"/>
</dbReference>
<reference evidence="3 4" key="1">
    <citation type="submission" date="2020-01" db="EMBL/GenBank/DDBJ databases">
        <title>Paenibacillus soybeanensis sp. nov. isolated from the nodules of soybean (Glycine max(L.) Merr).</title>
        <authorList>
            <person name="Wang H."/>
        </authorList>
    </citation>
    <scope>NUCLEOTIDE SEQUENCE [LARGE SCALE GENOMIC DNA]</scope>
    <source>
        <strain evidence="3 4">T1</strain>
    </source>
</reference>
<dbReference type="Gene3D" id="3.40.50.2000">
    <property type="entry name" value="Glycogen Phosphorylase B"/>
    <property type="match status" value="2"/>
</dbReference>
<proteinExistence type="predicted"/>
<protein>
    <submittedName>
        <fullName evidence="3">Glycosyltransferase</fullName>
    </submittedName>
</protein>
<evidence type="ECO:0000313" key="4">
    <source>
        <dbReference type="Proteomes" id="UP000665561"/>
    </source>
</evidence>
<comment type="caution">
    <text evidence="3">The sequence shown here is derived from an EMBL/GenBank/DDBJ whole genome shotgun (WGS) entry which is preliminary data.</text>
</comment>
<dbReference type="InterPro" id="IPR001296">
    <property type="entry name" value="Glyco_trans_1"/>
</dbReference>
<dbReference type="PANTHER" id="PTHR45947">
    <property type="entry name" value="SULFOQUINOVOSYL TRANSFERASE SQD2"/>
    <property type="match status" value="1"/>
</dbReference>
<organism evidence="3 4">
    <name type="scientific">Paenibacillus glycinis</name>
    <dbReference type="NCBI Taxonomy" id="2697035"/>
    <lineage>
        <taxon>Bacteria</taxon>
        <taxon>Bacillati</taxon>
        <taxon>Bacillota</taxon>
        <taxon>Bacilli</taxon>
        <taxon>Bacillales</taxon>
        <taxon>Paenibacillaceae</taxon>
        <taxon>Paenibacillus</taxon>
    </lineage>
</organism>
<evidence type="ECO:0000259" key="1">
    <source>
        <dbReference type="Pfam" id="PF00534"/>
    </source>
</evidence>